<dbReference type="EMBL" id="JAXQNN010000007">
    <property type="protein sequence ID" value="MDZ5713617.1"/>
    <property type="molecule type" value="Genomic_DNA"/>
</dbReference>
<accession>A0ABU5KQU6</accession>
<dbReference type="Gene3D" id="3.30.1380.10">
    <property type="match status" value="1"/>
</dbReference>
<dbReference type="Proteomes" id="UP001292084">
    <property type="component" value="Unassembled WGS sequence"/>
</dbReference>
<evidence type="ECO:0000313" key="4">
    <source>
        <dbReference type="Proteomes" id="UP001292084"/>
    </source>
</evidence>
<evidence type="ECO:0000259" key="1">
    <source>
        <dbReference type="Pfam" id="PF01471"/>
    </source>
</evidence>
<evidence type="ECO:0000313" key="3">
    <source>
        <dbReference type="EMBL" id="MDZ5713617.1"/>
    </source>
</evidence>
<sequence>MSRVALDTLINRSVRNMGDIDSRIKDMTIEMIKRAYQEGINVQISSGLRTNDEQNRLYAKGRTTSGNIVTNARAGQSAHNYGLAVDYFLTDQTGTRAVWTVNAQWKRVAAIAKSMGFTWGGDWTSFPDASHLEYTKGLTWRDLQAGRRPSFTQVQGVEKTWLEFGDEGAGVKAMQELLNSHGYDLVTDGIFGPKTERAVRSFQSENGLIVDGVYGVKTKAALEG</sequence>
<dbReference type="InterPro" id="IPR039561">
    <property type="entry name" value="Peptidase_M15C"/>
</dbReference>
<protein>
    <submittedName>
        <fullName evidence="3">Peptidoglycan-binding protein</fullName>
    </submittedName>
</protein>
<reference evidence="3 4" key="1">
    <citation type="submission" date="2023-12" db="EMBL/GenBank/DDBJ databases">
        <title>Jeotgalibacillus haloalkaliphilus sp. nov., a novel salt-tolerant bacteria, isolated from the estuary of the Fenhe River into the Yellow River.</title>
        <authorList>
            <person name="Li Y."/>
        </authorList>
    </citation>
    <scope>NUCLEOTIDE SEQUENCE [LARGE SCALE GENOMIC DNA]</scope>
    <source>
        <strain evidence="3 4">HH7-29</strain>
    </source>
</reference>
<proteinExistence type="predicted"/>
<dbReference type="InterPro" id="IPR036365">
    <property type="entry name" value="PGBD-like_sf"/>
</dbReference>
<dbReference type="InterPro" id="IPR036366">
    <property type="entry name" value="PGBDSf"/>
</dbReference>
<keyword evidence="4" id="KW-1185">Reference proteome</keyword>
<dbReference type="Pfam" id="PF01471">
    <property type="entry name" value="PG_binding_1"/>
    <property type="match status" value="1"/>
</dbReference>
<dbReference type="RefSeq" id="WP_322422576.1">
    <property type="nucleotide sequence ID" value="NZ_JAXQNN010000007.1"/>
</dbReference>
<feature type="domain" description="Peptidase M15C" evidence="2">
    <location>
        <begin position="72"/>
        <end position="134"/>
    </location>
</feature>
<dbReference type="InterPro" id="IPR002477">
    <property type="entry name" value="Peptidoglycan-bd-like"/>
</dbReference>
<gene>
    <name evidence="3" type="ORF">UFB30_15400</name>
</gene>
<dbReference type="InterPro" id="IPR009045">
    <property type="entry name" value="Zn_M74/Hedgehog-like"/>
</dbReference>
<dbReference type="Pfam" id="PF13539">
    <property type="entry name" value="Peptidase_M15_4"/>
    <property type="match status" value="1"/>
</dbReference>
<dbReference type="SUPFAM" id="SSF55166">
    <property type="entry name" value="Hedgehog/DD-peptidase"/>
    <property type="match status" value="1"/>
</dbReference>
<feature type="domain" description="Peptidoglycan binding-like" evidence="1">
    <location>
        <begin position="168"/>
        <end position="222"/>
    </location>
</feature>
<organism evidence="3 4">
    <name type="scientific">Jeotgalibacillus haloalkalitolerans</name>
    <dbReference type="NCBI Taxonomy" id="3104292"/>
    <lineage>
        <taxon>Bacteria</taxon>
        <taxon>Bacillati</taxon>
        <taxon>Bacillota</taxon>
        <taxon>Bacilli</taxon>
        <taxon>Bacillales</taxon>
        <taxon>Caryophanaceae</taxon>
        <taxon>Jeotgalibacillus</taxon>
    </lineage>
</organism>
<dbReference type="SUPFAM" id="SSF47090">
    <property type="entry name" value="PGBD-like"/>
    <property type="match status" value="1"/>
</dbReference>
<name>A0ABU5KQU6_9BACL</name>
<evidence type="ECO:0000259" key="2">
    <source>
        <dbReference type="Pfam" id="PF13539"/>
    </source>
</evidence>
<dbReference type="CDD" id="cd14845">
    <property type="entry name" value="L-Ala-D-Glu_peptidase_like"/>
    <property type="match status" value="1"/>
</dbReference>
<comment type="caution">
    <text evidence="3">The sequence shown here is derived from an EMBL/GenBank/DDBJ whole genome shotgun (WGS) entry which is preliminary data.</text>
</comment>
<dbReference type="Gene3D" id="1.10.101.10">
    <property type="entry name" value="PGBD-like superfamily/PGBD"/>
    <property type="match status" value="1"/>
</dbReference>